<evidence type="ECO:0000313" key="1">
    <source>
        <dbReference type="EMBL" id="CAD25793.1"/>
    </source>
</evidence>
<dbReference type="OrthoDB" id="2189928at2759"/>
<dbReference type="EMBL" id="AL590449">
    <property type="protein sequence ID" value="CAD25793.1"/>
    <property type="molecule type" value="Genomic_DNA"/>
</dbReference>
<proteinExistence type="predicted"/>
<dbReference type="SUPFAM" id="SSF52540">
    <property type="entry name" value="P-loop containing nucleoside triphosphate hydrolases"/>
    <property type="match status" value="1"/>
</dbReference>
<reference evidence="1 2" key="1">
    <citation type="journal article" date="2001" name="Nature">
        <title>Genome sequence and gene compaction of the eukaryote parasite Encephalitozoon cuniculi.</title>
        <authorList>
            <person name="Katinka M.D."/>
            <person name="Duprat S."/>
            <person name="Cornillot E."/>
            <person name="Metenier G."/>
            <person name="Thomarat F."/>
            <person name="Prensier G."/>
            <person name="Barbe V."/>
            <person name="Peyretaillade E."/>
            <person name="Brottier P."/>
            <person name="Wincker P."/>
            <person name="Delbac F."/>
            <person name="El Alaoui H."/>
            <person name="Peyret P."/>
            <person name="Saurin W."/>
            <person name="Gouy M."/>
            <person name="Weissenbach J."/>
            <person name="Vivares C.P."/>
        </authorList>
    </citation>
    <scope>NUCLEOTIDE SEQUENCE [LARGE SCALE GENOMIC DNA]</scope>
    <source>
        <strain evidence="1 2">GB-M1</strain>
    </source>
</reference>
<organism evidence="1 2">
    <name type="scientific">Encephalitozoon cuniculi (strain GB-M1)</name>
    <name type="common">Microsporidian parasite</name>
    <dbReference type="NCBI Taxonomy" id="284813"/>
    <lineage>
        <taxon>Eukaryota</taxon>
        <taxon>Fungi</taxon>
        <taxon>Fungi incertae sedis</taxon>
        <taxon>Microsporidia</taxon>
        <taxon>Unikaryonidae</taxon>
        <taxon>Encephalitozoon</taxon>
    </lineage>
</organism>
<dbReference type="InterPro" id="IPR027417">
    <property type="entry name" value="P-loop_NTPase"/>
</dbReference>
<dbReference type="Proteomes" id="UP000000819">
    <property type="component" value="Chromosome X"/>
</dbReference>
<sequence length="180" mass="20595">MLVVDGVLMKKNTIIELCVLPDMRVHDMMAELGGQTDNPVFLDTVGNLRFVADAQYILGYRKFVKTLLSLRSRRGFVLFIDSISFLADKSMTNLQRIYNVLWMLIYENDATVVVSNHYKVVSSTNGVGLTPRLGQRWRMMVSYRVVYTYVENEAVAKVYGDELLGTDQKLGPVHKRHEQN</sequence>
<name>Q8SUF3_ENCCU</name>
<dbReference type="GeneID" id="859838"/>
<dbReference type="OMA" id="YECSATI"/>
<dbReference type="HOGENOM" id="CLU_128337_0_0_1"/>
<dbReference type="InParanoid" id="Q8SUF3"/>
<protein>
    <submittedName>
        <fullName evidence="1">Uncharacterized protein</fullName>
    </submittedName>
</protein>
<reference evidence="1 2" key="2">
    <citation type="journal article" date="2009" name="BMC Genomics">
        <title>Identification of transcriptional signals in Encephalitozoon cuniculi widespread among Microsporidia phylum: support for accurate structural genome annotation.</title>
        <authorList>
            <person name="Peyretaillade E."/>
            <person name="Goncalves O."/>
            <person name="Terrat S."/>
            <person name="Dugat-Bony E."/>
            <person name="Wincker P."/>
            <person name="Cornman R.S."/>
            <person name="Evans J.D."/>
            <person name="Delbac F."/>
            <person name="Peyret P."/>
        </authorList>
    </citation>
    <scope>NUCLEOTIDE SEQUENCE [LARGE SCALE GENOMIC DNA]</scope>
    <source>
        <strain evidence="1 2">GB-M1</strain>
    </source>
</reference>
<dbReference type="Gene3D" id="3.40.50.300">
    <property type="entry name" value="P-loop containing nucleotide triphosphate hydrolases"/>
    <property type="match status" value="1"/>
</dbReference>
<dbReference type="RefSeq" id="NP_586189.1">
    <property type="nucleotide sequence ID" value="NM_001042022.1"/>
</dbReference>
<dbReference type="VEuPathDB" id="MicrosporidiaDB:ECU10_0740"/>
<dbReference type="KEGG" id="ecu:ECU10_0740"/>
<dbReference type="AlphaFoldDB" id="Q8SUF3"/>
<accession>Q8SUF3</accession>
<keyword evidence="2" id="KW-1185">Reference proteome</keyword>
<gene>
    <name evidence="1" type="ordered locus">ECU10_0740</name>
</gene>
<evidence type="ECO:0000313" key="2">
    <source>
        <dbReference type="Proteomes" id="UP000000819"/>
    </source>
</evidence>